<dbReference type="HOGENOM" id="CLU_097023_0_0_1"/>
<feature type="compositionally biased region" description="Basic and acidic residues" evidence="2">
    <location>
        <begin position="47"/>
        <end position="61"/>
    </location>
</feature>
<dbReference type="InParanoid" id="G1SYR4"/>
<dbReference type="InterPro" id="IPR038779">
    <property type="entry name" value="CCDC107"/>
</dbReference>
<reference evidence="5" key="2">
    <citation type="submission" date="2025-08" db="UniProtKB">
        <authorList>
            <consortium name="Ensembl"/>
        </authorList>
    </citation>
    <scope>IDENTIFICATION</scope>
    <source>
        <strain evidence="5">Thorbecke</strain>
    </source>
</reference>
<dbReference type="PANTHER" id="PTHR37345:SF1">
    <property type="entry name" value="COILED-COIL DOMAIN-CONTAINING PROTEIN 107"/>
    <property type="match status" value="1"/>
</dbReference>
<feature type="region of interest" description="Disordered" evidence="2">
    <location>
        <begin position="26"/>
        <end position="61"/>
    </location>
</feature>
<dbReference type="EMBL" id="AAGW02033514">
    <property type="status" value="NOT_ANNOTATED_CDS"/>
    <property type="molecule type" value="Genomic_DNA"/>
</dbReference>
<name>G1SYR4_RABIT</name>
<dbReference type="AlphaFoldDB" id="G1SYR4"/>
<keyword evidence="3" id="KW-0472">Membrane</keyword>
<feature type="chain" id="PRO_5023939294" evidence="4">
    <location>
        <begin position="25"/>
        <end position="279"/>
    </location>
</feature>
<evidence type="ECO:0000313" key="5">
    <source>
        <dbReference type="Ensembl" id="ENSOCUP00000008769.3"/>
    </source>
</evidence>
<evidence type="ECO:0000256" key="1">
    <source>
        <dbReference type="SAM" id="Coils"/>
    </source>
</evidence>
<feature type="signal peptide" evidence="4">
    <location>
        <begin position="1"/>
        <end position="24"/>
    </location>
</feature>
<dbReference type="Bgee" id="ENSOCUG00000010176">
    <property type="expression patterns" value="Expressed in skeletal muscle tissue and 16 other cell types or tissues"/>
</dbReference>
<evidence type="ECO:0000256" key="2">
    <source>
        <dbReference type="SAM" id="MobiDB-lite"/>
    </source>
</evidence>
<keyword evidence="4" id="KW-0732">Signal</keyword>
<reference evidence="5" key="3">
    <citation type="submission" date="2025-09" db="UniProtKB">
        <authorList>
            <consortium name="Ensembl"/>
        </authorList>
    </citation>
    <scope>IDENTIFICATION</scope>
    <source>
        <strain evidence="5">Thorbecke</strain>
    </source>
</reference>
<reference evidence="5 6" key="1">
    <citation type="journal article" date="2011" name="Nature">
        <title>A high-resolution map of human evolutionary constraint using 29 mammals.</title>
        <authorList>
            <person name="Lindblad-Toh K."/>
            <person name="Garber M."/>
            <person name="Zuk O."/>
            <person name="Lin M.F."/>
            <person name="Parker B.J."/>
            <person name="Washietl S."/>
            <person name="Kheradpour P."/>
            <person name="Ernst J."/>
            <person name="Jordan G."/>
            <person name="Mauceli E."/>
            <person name="Ward L.D."/>
            <person name="Lowe C.B."/>
            <person name="Holloway A.K."/>
            <person name="Clamp M."/>
            <person name="Gnerre S."/>
            <person name="Alfoldi J."/>
            <person name="Beal K."/>
            <person name="Chang J."/>
            <person name="Clawson H."/>
            <person name="Cuff J."/>
            <person name="Di Palma F."/>
            <person name="Fitzgerald S."/>
            <person name="Flicek P."/>
            <person name="Guttman M."/>
            <person name="Hubisz M.J."/>
            <person name="Jaffe D.B."/>
            <person name="Jungreis I."/>
            <person name="Kent W.J."/>
            <person name="Kostka D."/>
            <person name="Lara M."/>
            <person name="Martins A.L."/>
            <person name="Massingham T."/>
            <person name="Moltke I."/>
            <person name="Raney B.J."/>
            <person name="Rasmussen M.D."/>
            <person name="Robinson J."/>
            <person name="Stark A."/>
            <person name="Vilella A.J."/>
            <person name="Wen J."/>
            <person name="Xie X."/>
            <person name="Zody M.C."/>
            <person name="Baldwin J."/>
            <person name="Bloom T."/>
            <person name="Chin C.W."/>
            <person name="Heiman D."/>
            <person name="Nicol R."/>
            <person name="Nusbaum C."/>
            <person name="Young S."/>
            <person name="Wilkinson J."/>
            <person name="Worley K.C."/>
            <person name="Kovar C.L."/>
            <person name="Muzny D.M."/>
            <person name="Gibbs R.A."/>
            <person name="Cree A."/>
            <person name="Dihn H.H."/>
            <person name="Fowler G."/>
            <person name="Jhangiani S."/>
            <person name="Joshi V."/>
            <person name="Lee S."/>
            <person name="Lewis L.R."/>
            <person name="Nazareth L.V."/>
            <person name="Okwuonu G."/>
            <person name="Santibanez J."/>
            <person name="Warren W.C."/>
            <person name="Mardis E.R."/>
            <person name="Weinstock G.M."/>
            <person name="Wilson R.K."/>
            <person name="Delehaunty K."/>
            <person name="Dooling D."/>
            <person name="Fronik C."/>
            <person name="Fulton L."/>
            <person name="Fulton B."/>
            <person name="Graves T."/>
            <person name="Minx P."/>
            <person name="Sodergren E."/>
            <person name="Birney E."/>
            <person name="Margulies E.H."/>
            <person name="Herrero J."/>
            <person name="Green E.D."/>
            <person name="Haussler D."/>
            <person name="Siepel A."/>
            <person name="Goldman N."/>
            <person name="Pollard K.S."/>
            <person name="Pedersen J.S."/>
            <person name="Lander E.S."/>
            <person name="Kellis M."/>
        </authorList>
    </citation>
    <scope>NUCLEOTIDE SEQUENCE [LARGE SCALE GENOMIC DNA]</scope>
    <source>
        <strain evidence="5 6">Thorbecke inbred</strain>
    </source>
</reference>
<dbReference type="Ensembl" id="ENSOCUT00000010174.3">
    <property type="protein sequence ID" value="ENSOCUP00000008769.3"/>
    <property type="gene ID" value="ENSOCUG00000010176.3"/>
</dbReference>
<feature type="region of interest" description="Disordered" evidence="2">
    <location>
        <begin position="164"/>
        <end position="188"/>
    </location>
</feature>
<accession>G1SYR4</accession>
<dbReference type="GeneTree" id="ENSGT00390000018608"/>
<dbReference type="eggNOG" id="ENOG502QQ24">
    <property type="taxonomic scope" value="Eukaryota"/>
</dbReference>
<feature type="transmembrane region" description="Helical" evidence="3">
    <location>
        <begin position="65"/>
        <end position="85"/>
    </location>
</feature>
<dbReference type="Proteomes" id="UP000001811">
    <property type="component" value="Chromosome 1"/>
</dbReference>
<feature type="region of interest" description="Disordered" evidence="2">
    <location>
        <begin position="255"/>
        <end position="279"/>
    </location>
</feature>
<gene>
    <name evidence="5" type="primary">CCDC107</name>
</gene>
<sequence length="279" mass="30160">MARAVSLPGVLGLLLVSALPGVLGDRPGPDLQAHPGAPARGGSGAAEPRRRPSPKDQRERARAEALPLGLLYTAAVVAFVLYKCLQRKEEAAVLQEEAGKKEALQSEQQLAQLTQQLAQTEQHLNHLMAQLDPLFERVTTLAGAQQELLSTKLQTFHQLLRENKPDKDTELLEPGRTGLGGESGGGGNRTRYETDICLFFLAPSHPEASTLFPEDVYAEDDQEEADSQTWGHPTETWGRATSQEVAHGLRRRSKAAANGLGRGPSREGAKGLLKQSLCL</sequence>
<feature type="coiled-coil region" evidence="1">
    <location>
        <begin position="103"/>
        <end position="130"/>
    </location>
</feature>
<evidence type="ECO:0000256" key="3">
    <source>
        <dbReference type="SAM" id="Phobius"/>
    </source>
</evidence>
<keyword evidence="3" id="KW-0812">Transmembrane</keyword>
<keyword evidence="3" id="KW-1133">Transmembrane helix</keyword>
<evidence type="ECO:0000256" key="4">
    <source>
        <dbReference type="SAM" id="SignalP"/>
    </source>
</evidence>
<keyword evidence="1" id="KW-0175">Coiled coil</keyword>
<organism evidence="5 6">
    <name type="scientific">Oryctolagus cuniculus</name>
    <name type="common">Rabbit</name>
    <dbReference type="NCBI Taxonomy" id="9986"/>
    <lineage>
        <taxon>Eukaryota</taxon>
        <taxon>Metazoa</taxon>
        <taxon>Chordata</taxon>
        <taxon>Craniata</taxon>
        <taxon>Vertebrata</taxon>
        <taxon>Euteleostomi</taxon>
        <taxon>Mammalia</taxon>
        <taxon>Eutheria</taxon>
        <taxon>Euarchontoglires</taxon>
        <taxon>Glires</taxon>
        <taxon>Lagomorpha</taxon>
        <taxon>Leporidae</taxon>
        <taxon>Oryctolagus</taxon>
    </lineage>
</organism>
<keyword evidence="6" id="KW-1185">Reference proteome</keyword>
<proteinExistence type="predicted"/>
<dbReference type="PANTHER" id="PTHR37345">
    <property type="entry name" value="COILED-COIL DOMAIN-CONTAINING PROTEIN 107"/>
    <property type="match status" value="1"/>
</dbReference>
<feature type="compositionally biased region" description="Gly residues" evidence="2">
    <location>
        <begin position="177"/>
        <end position="188"/>
    </location>
</feature>
<evidence type="ECO:0000313" key="6">
    <source>
        <dbReference type="Proteomes" id="UP000001811"/>
    </source>
</evidence>
<protein>
    <submittedName>
        <fullName evidence="5">Coiled-coil domain containing 107</fullName>
    </submittedName>
</protein>